<gene>
    <name evidence="1" type="ORF">AFUS01_LOCUS26755</name>
</gene>
<evidence type="ECO:0000313" key="2">
    <source>
        <dbReference type="Proteomes" id="UP000708208"/>
    </source>
</evidence>
<name>A0A8J2KN67_9HEXA</name>
<sequence>MARLAVVIAFLAVIALTVAQ</sequence>
<dbReference type="AlphaFoldDB" id="A0A8J2KN67"/>
<evidence type="ECO:0000313" key="1">
    <source>
        <dbReference type="EMBL" id="CAG7816122.1"/>
    </source>
</evidence>
<accession>A0A8J2KN67</accession>
<dbReference type="EMBL" id="CAJVCH010361273">
    <property type="protein sequence ID" value="CAG7816122.1"/>
    <property type="molecule type" value="Genomic_DNA"/>
</dbReference>
<proteinExistence type="predicted"/>
<keyword evidence="2" id="KW-1185">Reference proteome</keyword>
<comment type="caution">
    <text evidence="1">The sequence shown here is derived from an EMBL/GenBank/DDBJ whole genome shotgun (WGS) entry which is preliminary data.</text>
</comment>
<feature type="non-terminal residue" evidence="1">
    <location>
        <position position="1"/>
    </location>
</feature>
<protein>
    <submittedName>
        <fullName evidence="1">Uncharacterized protein</fullName>
    </submittedName>
</protein>
<organism evidence="1 2">
    <name type="scientific">Allacma fusca</name>
    <dbReference type="NCBI Taxonomy" id="39272"/>
    <lineage>
        <taxon>Eukaryota</taxon>
        <taxon>Metazoa</taxon>
        <taxon>Ecdysozoa</taxon>
        <taxon>Arthropoda</taxon>
        <taxon>Hexapoda</taxon>
        <taxon>Collembola</taxon>
        <taxon>Symphypleona</taxon>
        <taxon>Sminthuridae</taxon>
        <taxon>Allacma</taxon>
    </lineage>
</organism>
<dbReference type="Proteomes" id="UP000708208">
    <property type="component" value="Unassembled WGS sequence"/>
</dbReference>
<reference evidence="1" key="1">
    <citation type="submission" date="2021-06" db="EMBL/GenBank/DDBJ databases">
        <authorList>
            <person name="Hodson N. C."/>
            <person name="Mongue J. A."/>
            <person name="Jaron S. K."/>
        </authorList>
    </citation>
    <scope>NUCLEOTIDE SEQUENCE</scope>
</reference>